<gene>
    <name evidence="9" type="ORF">O987_07345</name>
</gene>
<dbReference type="SUPFAM" id="SSF56645">
    <property type="entry name" value="Acyl-CoA dehydrogenase NM domain-like"/>
    <property type="match status" value="1"/>
</dbReference>
<accession>A0A076PPJ9</accession>
<evidence type="ECO:0000256" key="4">
    <source>
        <dbReference type="ARBA" id="ARBA00022827"/>
    </source>
</evidence>
<feature type="domain" description="Acyl-CoA dehydrogenase/oxidase N-terminal" evidence="8">
    <location>
        <begin position="9"/>
        <end position="125"/>
    </location>
</feature>
<dbReference type="InterPro" id="IPR013786">
    <property type="entry name" value="AcylCoA_DH/ox_N"/>
</dbReference>
<dbReference type="SUPFAM" id="SSF47203">
    <property type="entry name" value="Acyl-CoA dehydrogenase C-terminal domain-like"/>
    <property type="match status" value="1"/>
</dbReference>
<evidence type="ECO:0000256" key="3">
    <source>
        <dbReference type="ARBA" id="ARBA00022630"/>
    </source>
</evidence>
<dbReference type="EMBL" id="CP006704">
    <property type="protein sequence ID" value="AIJ45615.1"/>
    <property type="molecule type" value="Genomic_DNA"/>
</dbReference>
<dbReference type="InterPro" id="IPR052161">
    <property type="entry name" value="Mycobact_Acyl-CoA_DH"/>
</dbReference>
<evidence type="ECO:0000256" key="2">
    <source>
        <dbReference type="ARBA" id="ARBA00009347"/>
    </source>
</evidence>
<evidence type="ECO:0000259" key="7">
    <source>
        <dbReference type="Pfam" id="PF02770"/>
    </source>
</evidence>
<dbReference type="RefSeq" id="WP_051962134.1">
    <property type="nucleotide sequence ID" value="NZ_CP006704.1"/>
</dbReference>
<dbReference type="Pfam" id="PF00441">
    <property type="entry name" value="Acyl-CoA_dh_1"/>
    <property type="match status" value="1"/>
</dbReference>
<dbReference type="InterPro" id="IPR046373">
    <property type="entry name" value="Acyl-CoA_Oxase/DH_mid-dom_sf"/>
</dbReference>
<evidence type="ECO:0000256" key="5">
    <source>
        <dbReference type="ARBA" id="ARBA00023002"/>
    </source>
</evidence>
<feature type="domain" description="Acyl-CoA oxidase/dehydrogenase middle" evidence="7">
    <location>
        <begin position="130"/>
        <end position="229"/>
    </location>
</feature>
<dbReference type="GO" id="GO:0005886">
    <property type="term" value="C:plasma membrane"/>
    <property type="evidence" value="ECO:0007669"/>
    <property type="project" value="TreeGrafter"/>
</dbReference>
<evidence type="ECO:0000256" key="1">
    <source>
        <dbReference type="ARBA" id="ARBA00001974"/>
    </source>
</evidence>
<dbReference type="KEGG" id="ctes:O987_07345"/>
<dbReference type="InterPro" id="IPR037069">
    <property type="entry name" value="AcylCoA_DH/ox_N_sf"/>
</dbReference>
<protein>
    <submittedName>
        <fullName evidence="9">Acyl-CoA dehydrogenase</fullName>
    </submittedName>
</protein>
<evidence type="ECO:0000313" key="10">
    <source>
        <dbReference type="Proteomes" id="UP000028782"/>
    </source>
</evidence>
<keyword evidence="5" id="KW-0560">Oxidoreductase</keyword>
<organism evidence="9 10">
    <name type="scientific">Comamonas testosteroni TK102</name>
    <dbReference type="NCBI Taxonomy" id="1392005"/>
    <lineage>
        <taxon>Bacteria</taxon>
        <taxon>Pseudomonadati</taxon>
        <taxon>Pseudomonadota</taxon>
        <taxon>Betaproteobacteria</taxon>
        <taxon>Burkholderiales</taxon>
        <taxon>Comamonadaceae</taxon>
        <taxon>Comamonas</taxon>
    </lineage>
</organism>
<dbReference type="InterPro" id="IPR009100">
    <property type="entry name" value="AcylCoA_DH/oxidase_NM_dom_sf"/>
</dbReference>
<dbReference type="Pfam" id="PF02770">
    <property type="entry name" value="Acyl-CoA_dh_M"/>
    <property type="match status" value="1"/>
</dbReference>
<keyword evidence="3" id="KW-0285">Flavoprotein</keyword>
<dbReference type="PANTHER" id="PTHR43292">
    <property type="entry name" value="ACYL-COA DEHYDROGENASE"/>
    <property type="match status" value="1"/>
</dbReference>
<dbReference type="HOGENOM" id="CLU_018204_9_0_4"/>
<reference evidence="9 10" key="1">
    <citation type="journal article" date="2014" name="Genome Announc.">
        <title>Complete Genome Sequence of Polychlorinated Biphenyl Degrader Comamonas testosteroni TK102 (NBRC 109938).</title>
        <authorList>
            <person name="Fukuda K."/>
            <person name="Hosoyama A."/>
            <person name="Tsuchikane K."/>
            <person name="Ohji S."/>
            <person name="Yamazoe A."/>
            <person name="Fujita N."/>
            <person name="Shintani M."/>
            <person name="Kimbara K."/>
        </authorList>
    </citation>
    <scope>NUCLEOTIDE SEQUENCE [LARGE SCALE GENOMIC DNA]</scope>
    <source>
        <strain evidence="9">TK102</strain>
    </source>
</reference>
<evidence type="ECO:0000259" key="6">
    <source>
        <dbReference type="Pfam" id="PF00441"/>
    </source>
</evidence>
<sequence>MKMQESEINEAFRAEVREWMAQHLTGRFAPLKHASGLGAEGYDAQLAKEWEQELAKGGWTGLGWETRYGGRNAPLAQQVIFHEEYVRCGGPGRIGHIGETLLAPTLMAFGTPEQKQRFLPGILAGTDYWAQGYSEPGAGSDLAGIRTRACRDADTGEWVIHGQKVWTSWAHESEWVFVLARTDEAAGSAASARHAGMVLLLVPLRQPGVEVRPIRQITGTSEFNEVFFDGARTEGGLHLGPVGDGWKVAMYLLGCERGASTLGQQAHFRHELDLIVALARRNGAAQDPLLRQRLAKADMGLQTLRAHALRSSDENTSFRVASVSKYAWSNWHRDLGELAMDVLGEQGGLVLRDPALAALQQLWLVSRADTIYAGTNEIQMNLMAERALGMPR</sequence>
<dbReference type="Gene3D" id="1.20.140.10">
    <property type="entry name" value="Butyryl-CoA Dehydrogenase, subunit A, domain 3"/>
    <property type="match status" value="1"/>
</dbReference>
<dbReference type="InterPro" id="IPR006091">
    <property type="entry name" value="Acyl-CoA_Oxase/DH_mid-dom"/>
</dbReference>
<evidence type="ECO:0000259" key="8">
    <source>
        <dbReference type="Pfam" id="PF02771"/>
    </source>
</evidence>
<proteinExistence type="inferred from homology"/>
<dbReference type="Pfam" id="PF02771">
    <property type="entry name" value="Acyl-CoA_dh_N"/>
    <property type="match status" value="1"/>
</dbReference>
<dbReference type="GO" id="GO:0016627">
    <property type="term" value="F:oxidoreductase activity, acting on the CH-CH group of donors"/>
    <property type="evidence" value="ECO:0007669"/>
    <property type="project" value="InterPro"/>
</dbReference>
<dbReference type="InterPro" id="IPR009075">
    <property type="entry name" value="AcylCo_DH/oxidase_C"/>
</dbReference>
<comment type="cofactor">
    <cofactor evidence="1">
        <name>FAD</name>
        <dbReference type="ChEBI" id="CHEBI:57692"/>
    </cofactor>
</comment>
<dbReference type="AlphaFoldDB" id="A0A076PPJ9"/>
<dbReference type="Proteomes" id="UP000028782">
    <property type="component" value="Chromosome"/>
</dbReference>
<dbReference type="InterPro" id="IPR036250">
    <property type="entry name" value="AcylCo_DH-like_C"/>
</dbReference>
<dbReference type="PANTHER" id="PTHR43292:SF3">
    <property type="entry name" value="ACYL-COA DEHYDROGENASE FADE29"/>
    <property type="match status" value="1"/>
</dbReference>
<comment type="similarity">
    <text evidence="2">Belongs to the acyl-CoA dehydrogenase family.</text>
</comment>
<dbReference type="Gene3D" id="1.10.540.10">
    <property type="entry name" value="Acyl-CoA dehydrogenase/oxidase, N-terminal domain"/>
    <property type="match status" value="1"/>
</dbReference>
<feature type="domain" description="Acyl-CoA dehydrogenase/oxidase C-terminal" evidence="6">
    <location>
        <begin position="243"/>
        <end position="387"/>
    </location>
</feature>
<name>A0A076PPJ9_COMTE</name>
<keyword evidence="4" id="KW-0274">FAD</keyword>
<dbReference type="Gene3D" id="2.40.110.10">
    <property type="entry name" value="Butyryl-CoA Dehydrogenase, subunit A, domain 2"/>
    <property type="match status" value="1"/>
</dbReference>
<evidence type="ECO:0000313" key="9">
    <source>
        <dbReference type="EMBL" id="AIJ45615.1"/>
    </source>
</evidence>
<dbReference type="GO" id="GO:0050660">
    <property type="term" value="F:flavin adenine dinucleotide binding"/>
    <property type="evidence" value="ECO:0007669"/>
    <property type="project" value="InterPro"/>
</dbReference>